<proteinExistence type="predicted"/>
<organism evidence="2 3">
    <name type="scientific">Paenimyroides tangerinum</name>
    <dbReference type="NCBI Taxonomy" id="2488728"/>
    <lineage>
        <taxon>Bacteria</taxon>
        <taxon>Pseudomonadati</taxon>
        <taxon>Bacteroidota</taxon>
        <taxon>Flavobacteriia</taxon>
        <taxon>Flavobacteriales</taxon>
        <taxon>Flavobacteriaceae</taxon>
        <taxon>Paenimyroides</taxon>
    </lineage>
</organism>
<name>A0A3P3WEB5_9FLAO</name>
<dbReference type="OrthoDB" id="1178167at2"/>
<feature type="chain" id="PRO_5018265621" description="Beta-lactamase-inhibitor-like PepSY-like domain-containing protein" evidence="1">
    <location>
        <begin position="25"/>
        <end position="153"/>
    </location>
</feature>
<dbReference type="AlphaFoldDB" id="A0A3P3WEB5"/>
<comment type="caution">
    <text evidence="2">The sequence shown here is derived from an EMBL/GenBank/DDBJ whole genome shotgun (WGS) entry which is preliminary data.</text>
</comment>
<dbReference type="EMBL" id="RQVQ01000004">
    <property type="protein sequence ID" value="RRJ92717.1"/>
    <property type="molecule type" value="Genomic_DNA"/>
</dbReference>
<protein>
    <recommendedName>
        <fullName evidence="4">Beta-lactamase-inhibitor-like PepSY-like domain-containing protein</fullName>
    </recommendedName>
</protein>
<keyword evidence="3" id="KW-1185">Reference proteome</keyword>
<dbReference type="Proteomes" id="UP000275719">
    <property type="component" value="Unassembled WGS sequence"/>
</dbReference>
<feature type="signal peptide" evidence="1">
    <location>
        <begin position="1"/>
        <end position="24"/>
    </location>
</feature>
<keyword evidence="1" id="KW-0732">Signal</keyword>
<evidence type="ECO:0008006" key="4">
    <source>
        <dbReference type="Google" id="ProtNLM"/>
    </source>
</evidence>
<sequence>MITNKFFTNLFILGFIFLNFNLFAADFSKAHSAFSKTKTWIERLATNESFSIILDSQGCFNSYQDTIVIERKEDKYFFNSNNQHKELSQKDIELINSFEIELNKLKPGSCTTINTYTIKYKDEITKIVDSNCFFIGIELLKNEILNIKLKNSL</sequence>
<gene>
    <name evidence="2" type="ORF">EG240_02720</name>
</gene>
<accession>A0A3P3WEB5</accession>
<evidence type="ECO:0000313" key="2">
    <source>
        <dbReference type="EMBL" id="RRJ92717.1"/>
    </source>
</evidence>
<reference evidence="2 3" key="1">
    <citation type="submission" date="2018-11" db="EMBL/GenBank/DDBJ databases">
        <title>Flavobacterium sp. nov., YIM 102701-2 draft genome.</title>
        <authorList>
            <person name="Li G."/>
            <person name="Jiang Y."/>
        </authorList>
    </citation>
    <scope>NUCLEOTIDE SEQUENCE [LARGE SCALE GENOMIC DNA]</scope>
    <source>
        <strain evidence="2 3">YIM 102701-2</strain>
    </source>
</reference>
<evidence type="ECO:0000313" key="3">
    <source>
        <dbReference type="Proteomes" id="UP000275719"/>
    </source>
</evidence>
<dbReference type="RefSeq" id="WP_125017158.1">
    <property type="nucleotide sequence ID" value="NZ_RQVQ01000004.1"/>
</dbReference>
<evidence type="ECO:0000256" key="1">
    <source>
        <dbReference type="SAM" id="SignalP"/>
    </source>
</evidence>